<feature type="non-terminal residue" evidence="3">
    <location>
        <position position="1"/>
    </location>
</feature>
<feature type="region of interest" description="Disordered" evidence="1">
    <location>
        <begin position="402"/>
        <end position="467"/>
    </location>
</feature>
<keyword evidence="2" id="KW-0812">Transmembrane</keyword>
<protein>
    <submittedName>
        <fullName evidence="3">Uncharacterized protein</fullName>
    </submittedName>
</protein>
<feature type="compositionally biased region" description="Basic and acidic residues" evidence="1">
    <location>
        <begin position="339"/>
        <end position="349"/>
    </location>
</feature>
<keyword evidence="2" id="KW-1133">Transmembrane helix</keyword>
<gene>
    <name evidence="3" type="ORF">OESDEN_10914</name>
</gene>
<organism evidence="3 4">
    <name type="scientific">Oesophagostomum dentatum</name>
    <name type="common">Nodular worm</name>
    <dbReference type="NCBI Taxonomy" id="61180"/>
    <lineage>
        <taxon>Eukaryota</taxon>
        <taxon>Metazoa</taxon>
        <taxon>Ecdysozoa</taxon>
        <taxon>Nematoda</taxon>
        <taxon>Chromadorea</taxon>
        <taxon>Rhabditida</taxon>
        <taxon>Rhabditina</taxon>
        <taxon>Rhabditomorpha</taxon>
        <taxon>Strongyloidea</taxon>
        <taxon>Strongylidae</taxon>
        <taxon>Oesophagostomum</taxon>
    </lineage>
</organism>
<dbReference type="Proteomes" id="UP000053660">
    <property type="component" value="Unassembled WGS sequence"/>
</dbReference>
<dbReference type="EMBL" id="KN554465">
    <property type="protein sequence ID" value="KHJ89264.1"/>
    <property type="molecule type" value="Genomic_DNA"/>
</dbReference>
<keyword evidence="4" id="KW-1185">Reference proteome</keyword>
<dbReference type="OrthoDB" id="5831564at2759"/>
<proteinExistence type="predicted"/>
<dbReference type="AlphaFoldDB" id="A0A0B1SWC1"/>
<feature type="region of interest" description="Disordered" evidence="1">
    <location>
        <begin position="228"/>
        <end position="366"/>
    </location>
</feature>
<evidence type="ECO:0000256" key="1">
    <source>
        <dbReference type="SAM" id="MobiDB-lite"/>
    </source>
</evidence>
<feature type="transmembrane region" description="Helical" evidence="2">
    <location>
        <begin position="117"/>
        <end position="140"/>
    </location>
</feature>
<feature type="compositionally biased region" description="Acidic residues" evidence="1">
    <location>
        <begin position="429"/>
        <end position="439"/>
    </location>
</feature>
<reference evidence="3 4" key="1">
    <citation type="submission" date="2014-03" db="EMBL/GenBank/DDBJ databases">
        <title>Draft genome of the hookworm Oesophagostomum dentatum.</title>
        <authorList>
            <person name="Mitreva M."/>
        </authorList>
    </citation>
    <scope>NUCLEOTIDE SEQUENCE [LARGE SCALE GENOMIC DNA]</scope>
    <source>
        <strain evidence="3 4">OD-Hann</strain>
    </source>
</reference>
<evidence type="ECO:0000256" key="2">
    <source>
        <dbReference type="SAM" id="Phobius"/>
    </source>
</evidence>
<name>A0A0B1SWC1_OESDE</name>
<feature type="compositionally biased region" description="Basic and acidic residues" evidence="1">
    <location>
        <begin position="440"/>
        <end position="460"/>
    </location>
</feature>
<sequence length="467" mass="51947">LQTVSDASQSDDDDDDKSVLYAADDESEPLLTQNNVVLLRVEREPVNVTRILFAITKSENVGSLNEQMIIDPVKVKYILGSQAGPLARILGGIKLDSVRVSRIRRHLKPSDTDNTKLITIISIVGAFFVICYIIGAIRLCRDARRRKRERKAAEDAANGLATVNAVPNYGACQRKPSKNGAVKHTVGKEIGLSSYTEIDESVNNNHHNDEPHVLTERQARFMFMCDPSQLPREPTFDSESAMISEPSPKSNVPLEKKENRVSEEKPASSEEKASSDEPPQQQKAPSPPSEVPALVLVPSFSLESPITSDESPATAEPSSGFLINKPESPDRPKSRRGSRVGDEVLDLREVGASPEEEPNNNYGQRVQEVVVNVDDKAPREHELNRWSSSEGEVDVYYKLSDDEDMIRGDDWSNLKASPLPENKLRQEDSDSDADEDDDDERYKPDSEVDGYVYERLREELTPVPPDS</sequence>
<keyword evidence="2" id="KW-0472">Membrane</keyword>
<feature type="compositionally biased region" description="Basic and acidic residues" evidence="1">
    <location>
        <begin position="254"/>
        <end position="275"/>
    </location>
</feature>
<evidence type="ECO:0000313" key="3">
    <source>
        <dbReference type="EMBL" id="KHJ89264.1"/>
    </source>
</evidence>
<feature type="compositionally biased region" description="Polar residues" evidence="1">
    <location>
        <begin position="301"/>
        <end position="311"/>
    </location>
</feature>
<evidence type="ECO:0000313" key="4">
    <source>
        <dbReference type="Proteomes" id="UP000053660"/>
    </source>
</evidence>
<accession>A0A0B1SWC1</accession>